<dbReference type="Pfam" id="PF13545">
    <property type="entry name" value="HTH_Crp_2"/>
    <property type="match status" value="1"/>
</dbReference>
<dbReference type="InterPro" id="IPR014710">
    <property type="entry name" value="RmlC-like_jellyroll"/>
</dbReference>
<dbReference type="Pfam" id="PF00027">
    <property type="entry name" value="cNMP_binding"/>
    <property type="match status" value="1"/>
</dbReference>
<evidence type="ECO:0000256" key="3">
    <source>
        <dbReference type="ARBA" id="ARBA00023163"/>
    </source>
</evidence>
<keyword evidence="7" id="KW-1185">Reference proteome</keyword>
<dbReference type="InterPro" id="IPR036388">
    <property type="entry name" value="WH-like_DNA-bd_sf"/>
</dbReference>
<keyword evidence="2" id="KW-0238">DNA-binding</keyword>
<feature type="domain" description="Cyclic nucleotide-binding" evidence="4">
    <location>
        <begin position="15"/>
        <end position="132"/>
    </location>
</feature>
<dbReference type="EMBL" id="CP011450">
    <property type="protein sequence ID" value="AKH18852.1"/>
    <property type="molecule type" value="Genomic_DNA"/>
</dbReference>
<evidence type="ECO:0000256" key="2">
    <source>
        <dbReference type="ARBA" id="ARBA00023125"/>
    </source>
</evidence>
<dbReference type="InterPro" id="IPR018490">
    <property type="entry name" value="cNMP-bd_dom_sf"/>
</dbReference>
<geneLocation type="plasmid" evidence="6 7">
    <name>pNXO2</name>
</geneLocation>
<dbReference type="SUPFAM" id="SSF51206">
    <property type="entry name" value="cAMP-binding domain-like"/>
    <property type="match status" value="1"/>
</dbReference>
<organism evidence="6 7">
    <name type="scientific">Sphingomonas sanxanigenens DSM 19645 = NX02</name>
    <dbReference type="NCBI Taxonomy" id="1123269"/>
    <lineage>
        <taxon>Bacteria</taxon>
        <taxon>Pseudomonadati</taxon>
        <taxon>Pseudomonadota</taxon>
        <taxon>Alphaproteobacteria</taxon>
        <taxon>Sphingomonadales</taxon>
        <taxon>Sphingomonadaceae</taxon>
        <taxon>Sphingomonas</taxon>
    </lineage>
</organism>
<accession>A0A0F7JT64</accession>
<dbReference type="GO" id="GO:0005829">
    <property type="term" value="C:cytosol"/>
    <property type="evidence" value="ECO:0007669"/>
    <property type="project" value="TreeGrafter"/>
</dbReference>
<dbReference type="PANTHER" id="PTHR24567">
    <property type="entry name" value="CRP FAMILY TRANSCRIPTIONAL REGULATORY PROTEIN"/>
    <property type="match status" value="1"/>
</dbReference>
<dbReference type="InterPro" id="IPR036390">
    <property type="entry name" value="WH_DNA-bd_sf"/>
</dbReference>
<keyword evidence="3" id="KW-0804">Transcription</keyword>
<dbReference type="PANTHER" id="PTHR24567:SF75">
    <property type="entry name" value="FUMARATE AND NITRATE REDUCTION REGULATORY PROTEIN"/>
    <property type="match status" value="1"/>
</dbReference>
<dbReference type="PRINTS" id="PR00034">
    <property type="entry name" value="HTHCRP"/>
</dbReference>
<dbReference type="InterPro" id="IPR012318">
    <property type="entry name" value="HTH_CRP"/>
</dbReference>
<dbReference type="Gene3D" id="2.60.120.10">
    <property type="entry name" value="Jelly Rolls"/>
    <property type="match status" value="1"/>
</dbReference>
<evidence type="ECO:0000259" key="5">
    <source>
        <dbReference type="PROSITE" id="PS51063"/>
    </source>
</evidence>
<keyword evidence="6" id="KW-0614">Plasmid</keyword>
<dbReference type="OrthoDB" id="667966at2"/>
<dbReference type="GO" id="GO:0003677">
    <property type="term" value="F:DNA binding"/>
    <property type="evidence" value="ECO:0007669"/>
    <property type="project" value="UniProtKB-KW"/>
</dbReference>
<name>A0A0F7JT64_9SPHN</name>
<dbReference type="KEGG" id="ssan:NX02_p1055"/>
<dbReference type="Proteomes" id="UP000018851">
    <property type="component" value="Plasmid pNXO2"/>
</dbReference>
<dbReference type="InterPro" id="IPR050397">
    <property type="entry name" value="Env_Response_Regulators"/>
</dbReference>
<dbReference type="CDD" id="cd00038">
    <property type="entry name" value="CAP_ED"/>
    <property type="match status" value="1"/>
</dbReference>
<dbReference type="AlphaFoldDB" id="A0A0F7JT64"/>
<evidence type="ECO:0000313" key="7">
    <source>
        <dbReference type="Proteomes" id="UP000018851"/>
    </source>
</evidence>
<gene>
    <name evidence="6" type="ORF">NX02_p1055</name>
</gene>
<sequence length="232" mass="25746">MRRACSECGVRDQALCASLTDDQLAVLSRAGRRRYVAKGESVIWAGDENMICANVVAGVFKLSTSTADGREQIVGLLYPADFLGRPYAPSSNYTVDALTDAELCVFPRKHFEQALHDYEELERLLLQRTLDELDNTREWMLLLGRKTAEEKVASFIVQMSRRLAKGRCGASTGEEFLLPLSRTQVADVLGLTIETVSRQMTRLKSAGVIDLPTTRSIRVLDRPALSARAEHA</sequence>
<dbReference type="PROSITE" id="PS50042">
    <property type="entry name" value="CNMP_BINDING_3"/>
    <property type="match status" value="1"/>
</dbReference>
<dbReference type="SUPFAM" id="SSF46785">
    <property type="entry name" value="Winged helix' DNA-binding domain"/>
    <property type="match status" value="1"/>
</dbReference>
<evidence type="ECO:0000256" key="1">
    <source>
        <dbReference type="ARBA" id="ARBA00023015"/>
    </source>
</evidence>
<proteinExistence type="predicted"/>
<feature type="domain" description="HTH crp-type" evidence="5">
    <location>
        <begin position="146"/>
        <end position="223"/>
    </location>
</feature>
<dbReference type="SMART" id="SM00100">
    <property type="entry name" value="cNMP"/>
    <property type="match status" value="1"/>
</dbReference>
<dbReference type="CDD" id="cd00092">
    <property type="entry name" value="HTH_CRP"/>
    <property type="match status" value="1"/>
</dbReference>
<evidence type="ECO:0000259" key="4">
    <source>
        <dbReference type="PROSITE" id="PS50042"/>
    </source>
</evidence>
<evidence type="ECO:0000313" key="6">
    <source>
        <dbReference type="EMBL" id="AKH18852.1"/>
    </source>
</evidence>
<dbReference type="GO" id="GO:0003700">
    <property type="term" value="F:DNA-binding transcription factor activity"/>
    <property type="evidence" value="ECO:0007669"/>
    <property type="project" value="TreeGrafter"/>
</dbReference>
<dbReference type="Gene3D" id="1.10.10.10">
    <property type="entry name" value="Winged helix-like DNA-binding domain superfamily/Winged helix DNA-binding domain"/>
    <property type="match status" value="1"/>
</dbReference>
<reference evidence="6 7" key="1">
    <citation type="submission" date="2015-05" db="EMBL/GenBank/DDBJ databases">
        <title>Plasmid of Sphingomonas sanxanigenens NX02.</title>
        <authorList>
            <person name="Huang H."/>
            <person name="Ma T."/>
        </authorList>
    </citation>
    <scope>NUCLEOTIDE SEQUENCE [LARGE SCALE GENOMIC DNA]</scope>
    <source>
        <strain evidence="6 7">NX02</strain>
        <plasmid evidence="7">Plasmid pNXO2</plasmid>
    </source>
</reference>
<protein>
    <submittedName>
        <fullName evidence="6">Crp/Fnr family transcriptional regulator</fullName>
    </submittedName>
</protein>
<dbReference type="PROSITE" id="PS51063">
    <property type="entry name" value="HTH_CRP_2"/>
    <property type="match status" value="1"/>
</dbReference>
<dbReference type="InterPro" id="IPR000595">
    <property type="entry name" value="cNMP-bd_dom"/>
</dbReference>
<keyword evidence="1" id="KW-0805">Transcription regulation</keyword>
<dbReference type="SMART" id="SM00419">
    <property type="entry name" value="HTH_CRP"/>
    <property type="match status" value="1"/>
</dbReference>